<dbReference type="Gene3D" id="1.20.120.450">
    <property type="entry name" value="dinb family like domain"/>
    <property type="match status" value="1"/>
</dbReference>
<dbReference type="RefSeq" id="WP_109227934.1">
    <property type="nucleotide sequence ID" value="NZ_PYHR01000002.1"/>
</dbReference>
<proteinExistence type="predicted"/>
<gene>
    <name evidence="2" type="ORF">C8046_01305</name>
</gene>
<evidence type="ECO:0000313" key="3">
    <source>
        <dbReference type="Proteomes" id="UP000245166"/>
    </source>
</evidence>
<dbReference type="InterPro" id="IPR024344">
    <property type="entry name" value="MDMPI_metal-binding"/>
</dbReference>
<evidence type="ECO:0000259" key="1">
    <source>
        <dbReference type="Pfam" id="PF11716"/>
    </source>
</evidence>
<name>A0A2U1ZRH2_9MICO</name>
<keyword evidence="3" id="KW-1185">Reference proteome</keyword>
<dbReference type="AlphaFoldDB" id="A0A2U1ZRH2"/>
<protein>
    <recommendedName>
        <fullName evidence="1">Mycothiol-dependent maleylpyruvate isomerase metal-binding domain-containing protein</fullName>
    </recommendedName>
</protein>
<dbReference type="EMBL" id="PYHR01000002">
    <property type="protein sequence ID" value="PWD49551.1"/>
    <property type="molecule type" value="Genomic_DNA"/>
</dbReference>
<evidence type="ECO:0000313" key="2">
    <source>
        <dbReference type="EMBL" id="PWD49551.1"/>
    </source>
</evidence>
<comment type="caution">
    <text evidence="2">The sequence shown here is derived from an EMBL/GenBank/DDBJ whole genome shotgun (WGS) entry which is preliminary data.</text>
</comment>
<dbReference type="Pfam" id="PF11716">
    <property type="entry name" value="MDMPI_N"/>
    <property type="match status" value="1"/>
</dbReference>
<dbReference type="OrthoDB" id="5178565at2"/>
<reference evidence="2 3" key="1">
    <citation type="submission" date="2018-03" db="EMBL/GenBank/DDBJ databases">
        <title>Genome assembly of novel Miniimonas species PCH200.</title>
        <authorList>
            <person name="Thakur V."/>
            <person name="Kumar V."/>
            <person name="Singh D."/>
        </authorList>
    </citation>
    <scope>NUCLEOTIDE SEQUENCE [LARGE SCALE GENOMIC DNA]</scope>
    <source>
        <strain evidence="2 3">PCH200</strain>
    </source>
</reference>
<dbReference type="SUPFAM" id="SSF109854">
    <property type="entry name" value="DinB/YfiT-like putative metalloenzymes"/>
    <property type="match status" value="1"/>
</dbReference>
<accession>A0A2U1ZRH2</accession>
<organism evidence="2 3">
    <name type="scientific">Serinibacter arcticus</name>
    <dbReference type="NCBI Taxonomy" id="1655435"/>
    <lineage>
        <taxon>Bacteria</taxon>
        <taxon>Bacillati</taxon>
        <taxon>Actinomycetota</taxon>
        <taxon>Actinomycetes</taxon>
        <taxon>Micrococcales</taxon>
        <taxon>Beutenbergiaceae</taxon>
        <taxon>Serinibacter</taxon>
    </lineage>
</organism>
<dbReference type="InterPro" id="IPR017517">
    <property type="entry name" value="Maleyloyr_isom"/>
</dbReference>
<sequence length="218" mass="23459">MNDRELWELVHAERDALADDLAGLDDAAWRTPSLCGDWTVRETLAHLTAVATLGTPAWLRSVVGVRWDFDRHNELRMREQLGAGPAETLARFRAAAHARTRILGPRPAALGENVIHAADIRRPLGLPSRTAPTVAAELLTWFATHEFAVVSRSRVRGLELRATDAEVAVGAGARVEGPALALLLATCGRSDALADLDGDGVAVLTARCRPGWTARGRG</sequence>
<dbReference type="NCBIfam" id="TIGR03083">
    <property type="entry name" value="maleylpyruvate isomerase family mycothiol-dependent enzyme"/>
    <property type="match status" value="1"/>
</dbReference>
<dbReference type="InterPro" id="IPR034660">
    <property type="entry name" value="DinB/YfiT-like"/>
</dbReference>
<feature type="domain" description="Mycothiol-dependent maleylpyruvate isomerase metal-binding" evidence="1">
    <location>
        <begin position="10"/>
        <end position="102"/>
    </location>
</feature>
<dbReference type="Proteomes" id="UP000245166">
    <property type="component" value="Unassembled WGS sequence"/>
</dbReference>
<dbReference type="GO" id="GO:0046872">
    <property type="term" value="F:metal ion binding"/>
    <property type="evidence" value="ECO:0007669"/>
    <property type="project" value="InterPro"/>
</dbReference>